<dbReference type="RefSeq" id="XP_024664465.1">
    <property type="nucleotide sequence ID" value="XM_024808697.1"/>
</dbReference>
<sequence length="377" mass="41953">MDPVLVVLEERQLSRQHIDQVCELFAEVEAGDIFVAFEILCKLQTYYEETQSWSFKLLAQYEFDAPPNEFEFDLAKMINQRSRSLLNKMGVWDITGLRDKVQRLPQLSDWGMVLTSLVLRIMSVYAKVEFNLRLALSRSTLVRIHCELAELIVDQVDETGSTLVNKYRSFVSQLLREMEEAPTIIEQEKMFKTVNDLHHMFSSFKDSQRPASAPVNSSPSCSAPSPPSSAPSSAYSSSSSSSSATASSSTLVADGLLSNKVLGAFDSARTEQKLARLRTPVQPSPSPPLPAQTPQNLNVKMVDGRMQVYQNGGFVDMQDWLDSANNVKVDAHRPAQQPHPFGSVPSIQKAPLLEPQAPSKPNIASSAFLQAMRTGRW</sequence>
<comment type="caution">
    <text evidence="2">The sequence shown here is derived from an EMBL/GenBank/DDBJ whole genome shotgun (WGS) entry which is preliminary data.</text>
</comment>
<evidence type="ECO:0000256" key="1">
    <source>
        <dbReference type="SAM" id="MobiDB-lite"/>
    </source>
</evidence>
<feature type="region of interest" description="Disordered" evidence="1">
    <location>
        <begin position="273"/>
        <end position="295"/>
    </location>
</feature>
<dbReference type="OrthoDB" id="4091210at2759"/>
<feature type="region of interest" description="Disordered" evidence="1">
    <location>
        <begin position="205"/>
        <end position="245"/>
    </location>
</feature>
<feature type="compositionally biased region" description="Pro residues" evidence="1">
    <location>
        <begin position="282"/>
        <end position="291"/>
    </location>
</feature>
<dbReference type="AlphaFoldDB" id="A0A2T0FHQ3"/>
<dbReference type="Proteomes" id="UP000238350">
    <property type="component" value="Unassembled WGS sequence"/>
</dbReference>
<protein>
    <submittedName>
        <fullName evidence="2">Uncharacterized protein</fullName>
    </submittedName>
</protein>
<reference evidence="2 3" key="1">
    <citation type="submission" date="2017-04" db="EMBL/GenBank/DDBJ databases">
        <title>Genome sequencing of [Candida] sorbophila.</title>
        <authorList>
            <person name="Ahn J.O."/>
        </authorList>
    </citation>
    <scope>NUCLEOTIDE SEQUENCE [LARGE SCALE GENOMIC DNA]</scope>
    <source>
        <strain evidence="2 3">DS02</strain>
    </source>
</reference>
<keyword evidence="3" id="KW-1185">Reference proteome</keyword>
<name>A0A2T0FHQ3_9ASCO</name>
<dbReference type="EMBL" id="NDIQ01000021">
    <property type="protein sequence ID" value="PRT54520.1"/>
    <property type="molecule type" value="Genomic_DNA"/>
</dbReference>
<evidence type="ECO:0000313" key="3">
    <source>
        <dbReference type="Proteomes" id="UP000238350"/>
    </source>
</evidence>
<organism evidence="2 3">
    <name type="scientific">Wickerhamiella sorbophila</name>
    <dbReference type="NCBI Taxonomy" id="45607"/>
    <lineage>
        <taxon>Eukaryota</taxon>
        <taxon>Fungi</taxon>
        <taxon>Dikarya</taxon>
        <taxon>Ascomycota</taxon>
        <taxon>Saccharomycotina</taxon>
        <taxon>Dipodascomycetes</taxon>
        <taxon>Dipodascales</taxon>
        <taxon>Trichomonascaceae</taxon>
        <taxon>Wickerhamiella</taxon>
    </lineage>
</organism>
<dbReference type="GeneID" id="36515888"/>
<evidence type="ECO:0000313" key="2">
    <source>
        <dbReference type="EMBL" id="PRT54520.1"/>
    </source>
</evidence>
<feature type="compositionally biased region" description="Low complexity" evidence="1">
    <location>
        <begin position="230"/>
        <end position="245"/>
    </location>
</feature>
<feature type="compositionally biased region" description="Low complexity" evidence="1">
    <location>
        <begin position="210"/>
        <end position="223"/>
    </location>
</feature>
<accession>A0A2T0FHQ3</accession>
<gene>
    <name evidence="2" type="ORF">B9G98_02140</name>
</gene>
<proteinExistence type="predicted"/>